<sequence length="168" mass="17797">MTIVAAIDGTPSSETVVQTAHDVSSAFDEELIVLHVMEQEEYERIAERAKGPTSGTPSYPFTPSDSSVTLSTGGQSAEGYPIDTAAEDATTVARSFAEEALPADAAFSADGRVGEPTKKILESVERNDAHMLVIGGRKRSPVGKALFGSITQSVLLNSERPVLTCMHE</sequence>
<evidence type="ECO:0000313" key="4">
    <source>
        <dbReference type="EMBL" id="RQG87911.1"/>
    </source>
</evidence>
<evidence type="ECO:0000256" key="2">
    <source>
        <dbReference type="SAM" id="MobiDB-lite"/>
    </source>
</evidence>
<dbReference type="RefSeq" id="WP_124179110.1">
    <property type="nucleotide sequence ID" value="NZ_REFY01000005.1"/>
</dbReference>
<proteinExistence type="inferred from homology"/>
<reference evidence="4 5" key="1">
    <citation type="submission" date="2018-10" db="EMBL/GenBank/DDBJ databases">
        <title>Natrarchaeobius chitinivorans gen. nov., sp. nov., and Natrarchaeobius haloalkaliphilus sp. nov., alkaliphilic, chitin-utilizing haloarchaea from hypersaline alkaline lakes.</title>
        <authorList>
            <person name="Sorokin D.Y."/>
            <person name="Elcheninov A.G."/>
            <person name="Kostrikina N.A."/>
            <person name="Bale N.J."/>
            <person name="Sinninghe Damste J.S."/>
            <person name="Khijniak T.V."/>
            <person name="Kublanov I.V."/>
            <person name="Toshchakov S.V."/>
        </authorList>
    </citation>
    <scope>NUCLEOTIDE SEQUENCE [LARGE SCALE GENOMIC DNA]</scope>
    <source>
        <strain evidence="4 5">AArcht-Sl</strain>
    </source>
</reference>
<dbReference type="OrthoDB" id="307404at2157"/>
<dbReference type="PANTHER" id="PTHR46268">
    <property type="entry name" value="STRESS RESPONSE PROTEIN NHAX"/>
    <property type="match status" value="1"/>
</dbReference>
<feature type="compositionally biased region" description="Polar residues" evidence="2">
    <location>
        <begin position="53"/>
        <end position="75"/>
    </location>
</feature>
<dbReference type="PANTHER" id="PTHR46268:SF6">
    <property type="entry name" value="UNIVERSAL STRESS PROTEIN UP12"/>
    <property type="match status" value="1"/>
</dbReference>
<dbReference type="Gene3D" id="3.40.50.620">
    <property type="entry name" value="HUPs"/>
    <property type="match status" value="1"/>
</dbReference>
<dbReference type="EMBL" id="REFY01000005">
    <property type="protein sequence ID" value="RQG87911.1"/>
    <property type="molecule type" value="Genomic_DNA"/>
</dbReference>
<dbReference type="AlphaFoldDB" id="A0A3N6LJ69"/>
<keyword evidence="5" id="KW-1185">Reference proteome</keyword>
<comment type="similarity">
    <text evidence="1">Belongs to the universal stress protein A family.</text>
</comment>
<name>A0A3N6LJ69_9EURY</name>
<feature type="domain" description="UspA" evidence="3">
    <location>
        <begin position="77"/>
        <end position="163"/>
    </location>
</feature>
<dbReference type="InterPro" id="IPR014729">
    <property type="entry name" value="Rossmann-like_a/b/a_fold"/>
</dbReference>
<feature type="region of interest" description="Disordered" evidence="2">
    <location>
        <begin position="47"/>
        <end position="85"/>
    </location>
</feature>
<evidence type="ECO:0000256" key="1">
    <source>
        <dbReference type="ARBA" id="ARBA00008791"/>
    </source>
</evidence>
<dbReference type="Pfam" id="PF00582">
    <property type="entry name" value="Usp"/>
    <property type="match status" value="2"/>
</dbReference>
<dbReference type="InterPro" id="IPR006016">
    <property type="entry name" value="UspA"/>
</dbReference>
<feature type="domain" description="UspA" evidence="3">
    <location>
        <begin position="2"/>
        <end position="46"/>
    </location>
</feature>
<evidence type="ECO:0000259" key="3">
    <source>
        <dbReference type="Pfam" id="PF00582"/>
    </source>
</evidence>
<dbReference type="Proteomes" id="UP000273828">
    <property type="component" value="Unassembled WGS sequence"/>
</dbReference>
<dbReference type="SUPFAM" id="SSF52402">
    <property type="entry name" value="Adenine nucleotide alpha hydrolases-like"/>
    <property type="match status" value="1"/>
</dbReference>
<comment type="caution">
    <text evidence="4">The sequence shown here is derived from an EMBL/GenBank/DDBJ whole genome shotgun (WGS) entry which is preliminary data.</text>
</comment>
<organism evidence="4 5">
    <name type="scientific">Natrarchaeobius halalkaliphilus</name>
    <dbReference type="NCBI Taxonomy" id="1679091"/>
    <lineage>
        <taxon>Archaea</taxon>
        <taxon>Methanobacteriati</taxon>
        <taxon>Methanobacteriota</taxon>
        <taxon>Stenosarchaea group</taxon>
        <taxon>Halobacteria</taxon>
        <taxon>Halobacteriales</taxon>
        <taxon>Natrialbaceae</taxon>
        <taxon>Natrarchaeobius</taxon>
    </lineage>
</organism>
<protein>
    <submittedName>
        <fullName evidence="4">Universal stress protein</fullName>
    </submittedName>
</protein>
<evidence type="ECO:0000313" key="5">
    <source>
        <dbReference type="Proteomes" id="UP000273828"/>
    </source>
</evidence>
<accession>A0A3N6LJ69</accession>
<gene>
    <name evidence="4" type="ORF">EA462_13695</name>
</gene>
<dbReference type="CDD" id="cd00293">
    <property type="entry name" value="USP-like"/>
    <property type="match status" value="1"/>
</dbReference>